<gene>
    <name evidence="1" type="ORF">C8F04DRAFT_878631</name>
</gene>
<proteinExistence type="predicted"/>
<reference evidence="1" key="1">
    <citation type="submission" date="2023-03" db="EMBL/GenBank/DDBJ databases">
        <title>Massive genome expansion in bonnet fungi (Mycena s.s.) driven by repeated elements and novel gene families across ecological guilds.</title>
        <authorList>
            <consortium name="Lawrence Berkeley National Laboratory"/>
            <person name="Harder C.B."/>
            <person name="Miyauchi S."/>
            <person name="Viragh M."/>
            <person name="Kuo A."/>
            <person name="Thoen E."/>
            <person name="Andreopoulos B."/>
            <person name="Lu D."/>
            <person name="Skrede I."/>
            <person name="Drula E."/>
            <person name="Henrissat B."/>
            <person name="Morin E."/>
            <person name="Kohler A."/>
            <person name="Barry K."/>
            <person name="LaButti K."/>
            <person name="Morin E."/>
            <person name="Salamov A."/>
            <person name="Lipzen A."/>
            <person name="Mereny Z."/>
            <person name="Hegedus B."/>
            <person name="Baldrian P."/>
            <person name="Stursova M."/>
            <person name="Weitz H."/>
            <person name="Taylor A."/>
            <person name="Grigoriev I.V."/>
            <person name="Nagy L.G."/>
            <person name="Martin F."/>
            <person name="Kauserud H."/>
        </authorList>
    </citation>
    <scope>NUCLEOTIDE SEQUENCE</scope>
    <source>
        <strain evidence="1">CBHHK200</strain>
    </source>
</reference>
<evidence type="ECO:0000313" key="2">
    <source>
        <dbReference type="Proteomes" id="UP001218188"/>
    </source>
</evidence>
<feature type="non-terminal residue" evidence="1">
    <location>
        <position position="108"/>
    </location>
</feature>
<feature type="non-terminal residue" evidence="1">
    <location>
        <position position="1"/>
    </location>
</feature>
<protein>
    <submittedName>
        <fullName evidence="1">Uncharacterized protein</fullName>
    </submittedName>
</protein>
<organism evidence="1 2">
    <name type="scientific">Mycena alexandri</name>
    <dbReference type="NCBI Taxonomy" id="1745969"/>
    <lineage>
        <taxon>Eukaryota</taxon>
        <taxon>Fungi</taxon>
        <taxon>Dikarya</taxon>
        <taxon>Basidiomycota</taxon>
        <taxon>Agaricomycotina</taxon>
        <taxon>Agaricomycetes</taxon>
        <taxon>Agaricomycetidae</taxon>
        <taxon>Agaricales</taxon>
        <taxon>Marasmiineae</taxon>
        <taxon>Mycenaceae</taxon>
        <taxon>Mycena</taxon>
    </lineage>
</organism>
<name>A0AAD6XDI9_9AGAR</name>
<keyword evidence="2" id="KW-1185">Reference proteome</keyword>
<sequence length="108" mass="12533">FLLSDHCLGVEGLRHTDRYRKYKIPRSWQLCRFCQMEVEDETHAALVCTGHPELSPLRADFLRDVFGLRPSLHSSVQAQGDFLACLLLDQAVTSRMARYVYDMLQIFE</sequence>
<accession>A0AAD6XDI9</accession>
<comment type="caution">
    <text evidence="1">The sequence shown here is derived from an EMBL/GenBank/DDBJ whole genome shotgun (WGS) entry which is preliminary data.</text>
</comment>
<dbReference type="EMBL" id="JARJCM010000008">
    <property type="protein sequence ID" value="KAJ7044031.1"/>
    <property type="molecule type" value="Genomic_DNA"/>
</dbReference>
<dbReference type="AlphaFoldDB" id="A0AAD6XDI9"/>
<evidence type="ECO:0000313" key="1">
    <source>
        <dbReference type="EMBL" id="KAJ7044031.1"/>
    </source>
</evidence>
<dbReference type="Proteomes" id="UP001218188">
    <property type="component" value="Unassembled WGS sequence"/>
</dbReference>